<dbReference type="Pfam" id="PF04686">
    <property type="entry name" value="SsgA"/>
    <property type="match status" value="1"/>
</dbReference>
<dbReference type="RefSeq" id="WP_344498780.1">
    <property type="nucleotide sequence ID" value="NZ_BAAAUD010000053.1"/>
</dbReference>
<keyword evidence="5" id="KW-0717">Septation</keyword>
<proteinExistence type="inferred from homology"/>
<name>A0ABN3XKH7_9ACTN</name>
<evidence type="ECO:0000313" key="8">
    <source>
        <dbReference type="Proteomes" id="UP001500403"/>
    </source>
</evidence>
<evidence type="ECO:0000256" key="1">
    <source>
        <dbReference type="ARBA" id="ARBA00004431"/>
    </source>
</evidence>
<gene>
    <name evidence="7" type="ORF">GCM10010446_56670</name>
</gene>
<comment type="similarity">
    <text evidence="2">Belongs to the SsgA family.</text>
</comment>
<dbReference type="InterPro" id="IPR006776">
    <property type="entry name" value="SsgB"/>
</dbReference>
<keyword evidence="3" id="KW-0132">Cell division</keyword>
<evidence type="ECO:0000256" key="5">
    <source>
        <dbReference type="ARBA" id="ARBA00023210"/>
    </source>
</evidence>
<reference evidence="7 8" key="1">
    <citation type="journal article" date="2019" name="Int. J. Syst. Evol. Microbiol.">
        <title>The Global Catalogue of Microorganisms (GCM) 10K type strain sequencing project: providing services to taxonomists for standard genome sequencing and annotation.</title>
        <authorList>
            <consortium name="The Broad Institute Genomics Platform"/>
            <consortium name="The Broad Institute Genome Sequencing Center for Infectious Disease"/>
            <person name="Wu L."/>
            <person name="Ma J."/>
        </authorList>
    </citation>
    <scope>NUCLEOTIDE SEQUENCE [LARGE SCALE GENOMIC DNA]</scope>
    <source>
        <strain evidence="7 8">JCM 9088</strain>
    </source>
</reference>
<sequence>MSPVIEQAVQARLISSAPRMETVPATLRYDRADPFAVRMGFPPPATLEGVEVSWVFARELLATGTDTRAGLGDVQVRPYGYGRTVLEFHAAEGTAMVHLRTADLRRFLQRAHALVPAGDEHLHLDVDHDLAELLRDAR</sequence>
<keyword evidence="8" id="KW-1185">Reference proteome</keyword>
<dbReference type="InterPro" id="IPR038658">
    <property type="entry name" value="SsgB_sf"/>
</dbReference>
<comment type="subcellular location">
    <subcellularLocation>
        <location evidence="1">Cell septum</location>
    </subcellularLocation>
</comment>
<keyword evidence="6" id="KW-0131">Cell cycle</keyword>
<organism evidence="7 8">
    <name type="scientific">Streptomyces enissocaesilis</name>
    <dbReference type="NCBI Taxonomy" id="332589"/>
    <lineage>
        <taxon>Bacteria</taxon>
        <taxon>Bacillati</taxon>
        <taxon>Actinomycetota</taxon>
        <taxon>Actinomycetes</taxon>
        <taxon>Kitasatosporales</taxon>
        <taxon>Streptomycetaceae</taxon>
        <taxon>Streptomyces</taxon>
        <taxon>Streptomyces rochei group</taxon>
    </lineage>
</organism>
<dbReference type="Proteomes" id="UP001500403">
    <property type="component" value="Unassembled WGS sequence"/>
</dbReference>
<comment type="caution">
    <text evidence="7">The sequence shown here is derived from an EMBL/GenBank/DDBJ whole genome shotgun (WGS) entry which is preliminary data.</text>
</comment>
<dbReference type="EMBL" id="BAAAUD010000053">
    <property type="protein sequence ID" value="GAA2963730.1"/>
    <property type="molecule type" value="Genomic_DNA"/>
</dbReference>
<keyword evidence="4" id="KW-0749">Sporulation</keyword>
<evidence type="ECO:0000313" key="7">
    <source>
        <dbReference type="EMBL" id="GAA2963730.1"/>
    </source>
</evidence>
<evidence type="ECO:0000256" key="4">
    <source>
        <dbReference type="ARBA" id="ARBA00022969"/>
    </source>
</evidence>
<evidence type="ECO:0000256" key="6">
    <source>
        <dbReference type="ARBA" id="ARBA00023306"/>
    </source>
</evidence>
<evidence type="ECO:0000256" key="3">
    <source>
        <dbReference type="ARBA" id="ARBA00022618"/>
    </source>
</evidence>
<dbReference type="Gene3D" id="2.30.31.20">
    <property type="entry name" value="Sporulation-specific cell division protein SsgB"/>
    <property type="match status" value="1"/>
</dbReference>
<evidence type="ECO:0000256" key="2">
    <source>
        <dbReference type="ARBA" id="ARBA00009323"/>
    </source>
</evidence>
<accession>A0ABN3XKH7</accession>
<protein>
    <submittedName>
        <fullName evidence="7">SsgA family sporulation/cell division regulator</fullName>
    </submittedName>
</protein>